<feature type="region of interest" description="Disordered" evidence="1">
    <location>
        <begin position="1"/>
        <end position="45"/>
    </location>
</feature>
<evidence type="ECO:0000313" key="4">
    <source>
        <dbReference type="Proteomes" id="UP000800041"/>
    </source>
</evidence>
<evidence type="ECO:0000313" key="3">
    <source>
        <dbReference type="EMBL" id="KAF1983226.1"/>
    </source>
</evidence>
<dbReference type="Proteomes" id="UP000800041">
    <property type="component" value="Unassembled WGS sequence"/>
</dbReference>
<gene>
    <name evidence="3" type="ORF">K402DRAFT_407123</name>
</gene>
<proteinExistence type="predicted"/>
<name>A0A6G1GQH8_9PEZI</name>
<dbReference type="InterPro" id="IPR036397">
    <property type="entry name" value="RNaseH_sf"/>
</dbReference>
<dbReference type="Gene3D" id="3.40.50.2300">
    <property type="match status" value="1"/>
</dbReference>
<dbReference type="Pfam" id="PF08699">
    <property type="entry name" value="ArgoL1"/>
    <property type="match status" value="1"/>
</dbReference>
<dbReference type="InterPro" id="IPR003165">
    <property type="entry name" value="Piwi"/>
</dbReference>
<dbReference type="SUPFAM" id="SSF101690">
    <property type="entry name" value="PAZ domain"/>
    <property type="match status" value="1"/>
</dbReference>
<dbReference type="OrthoDB" id="10252740at2759"/>
<dbReference type="SUPFAM" id="SSF53098">
    <property type="entry name" value="Ribonuclease H-like"/>
    <property type="match status" value="1"/>
</dbReference>
<dbReference type="InterPro" id="IPR014811">
    <property type="entry name" value="ArgoL1"/>
</dbReference>
<feature type="domain" description="Piwi" evidence="2">
    <location>
        <begin position="768"/>
        <end position="1013"/>
    </location>
</feature>
<dbReference type="PANTHER" id="PTHR22891">
    <property type="entry name" value="EUKARYOTIC TRANSLATION INITIATION FACTOR 2C"/>
    <property type="match status" value="1"/>
</dbReference>
<feature type="compositionally biased region" description="Low complexity" evidence="1">
    <location>
        <begin position="1"/>
        <end position="17"/>
    </location>
</feature>
<keyword evidence="4" id="KW-1185">Reference proteome</keyword>
<accession>A0A6G1GQH8</accession>
<evidence type="ECO:0000256" key="1">
    <source>
        <dbReference type="SAM" id="MobiDB-lite"/>
    </source>
</evidence>
<organism evidence="3 4">
    <name type="scientific">Aulographum hederae CBS 113979</name>
    <dbReference type="NCBI Taxonomy" id="1176131"/>
    <lineage>
        <taxon>Eukaryota</taxon>
        <taxon>Fungi</taxon>
        <taxon>Dikarya</taxon>
        <taxon>Ascomycota</taxon>
        <taxon>Pezizomycotina</taxon>
        <taxon>Dothideomycetes</taxon>
        <taxon>Pleosporomycetidae</taxon>
        <taxon>Aulographales</taxon>
        <taxon>Aulographaceae</taxon>
    </lineage>
</organism>
<protein>
    <submittedName>
        <fullName evidence="3">Piwi-domain-containing protein</fullName>
    </submittedName>
</protein>
<sequence>MSNRGRGSNFRGNSRGNSRGGRQHPSRPNPGPTQGSQGSQGNVYQSPTNFIKAKQETIQSNQSNKTFPHVEDDREYGILRSKFGDAGTSSEIITNHLAVNKIPSKLFEYQIFYADIPNPNPPASPHVIRQLAEKRRIFDVLGSMDPLATIGWGTDFDFLWTTKDICEPDATRRVVLNITYLKQSGEPRTIEQVTFSKYRTLDLTGQHLALIERPLASTTTTPLIVNPNANPNASPALRIRALNAIITRFMRSNGAVRVGPNKFFVTTGTSVGNLLDSPFATMRGYFTSIRPGLDQTLLNVNTCTSAFFRPILVSEYIAYMTDPDGGDMNIDGVAAQLKNVRVQITYDRRRQPGSLVDPNVHPTRVIAELGQALSAQRFFRRPNSTPPPDSNGYSVLDYYQQEWNSKFSNAELGTLCVNVGLNSRHLHERIWIPAFFLKIEPNQIFKHLLPSAVADAMIHIATRKPHLNARSIADEGLDMLGLRDAQVQQNLDKLPFHVDKRLISLNGRFLEKPELQFSNSFAGEVADNGAWRITQSTKGFPPMPFAYNPKKPPQKTLHIIRTHRNPGNVTDQKVQNAGDAFAGRIHLHGVDIAQTALVCPTVLAGAGRFTAELFKSYLDSVFPQGKSSGFPPMLIVIREKDQNLYAAVKSTTDRLGIVAVCVMSSKFLQCVNAVIDLIALKFCVKMKGEPHHIRKSALGAILLPHQDAGGPSGVVMTLPNPNPGNSAFVPKRFLQSENKMTYSLDASGKCVPIPHYNVPAGLAPQTNTIVFGADVTHPPKSGIKGLPSIAGVVASIDGNFMTYPASLRLQAGKQERISALKDMVSEHIKRWYNLNGHCQTLQILFYRDGVSSTQYDDLRAHEVPAVHAGWRAAFSAVFPTHDIDTHTLNLTFLIVTKRHHTRFYPKDLQKQSYPPPNYHNGNIKPGLVVDTVLTHPYNSDFYLLSHGALQGTACPSHYYPLVNHIPALQDPDTLQNVTHALCYAFPRATTAVSYVGPAYLADRACERGRVYLRDVYTGVRAMPGPGLMNGEVDQAFSVRKARELQRDDLWMGRHGGTNPNPWNDCLVDTMFYL</sequence>
<dbReference type="GO" id="GO:0003676">
    <property type="term" value="F:nucleic acid binding"/>
    <property type="evidence" value="ECO:0007669"/>
    <property type="project" value="InterPro"/>
</dbReference>
<dbReference type="SMART" id="SM01163">
    <property type="entry name" value="DUF1785"/>
    <property type="match status" value="1"/>
</dbReference>
<dbReference type="PROSITE" id="PS50822">
    <property type="entry name" value="PIWI"/>
    <property type="match status" value="1"/>
</dbReference>
<dbReference type="EMBL" id="ML977177">
    <property type="protein sequence ID" value="KAF1983226.1"/>
    <property type="molecule type" value="Genomic_DNA"/>
</dbReference>
<dbReference type="Gene3D" id="3.30.420.10">
    <property type="entry name" value="Ribonuclease H-like superfamily/Ribonuclease H"/>
    <property type="match status" value="1"/>
</dbReference>
<reference evidence="3" key="1">
    <citation type="journal article" date="2020" name="Stud. Mycol.">
        <title>101 Dothideomycetes genomes: a test case for predicting lifestyles and emergence of pathogens.</title>
        <authorList>
            <person name="Haridas S."/>
            <person name="Albert R."/>
            <person name="Binder M."/>
            <person name="Bloem J."/>
            <person name="Labutti K."/>
            <person name="Salamov A."/>
            <person name="Andreopoulos B."/>
            <person name="Baker S."/>
            <person name="Barry K."/>
            <person name="Bills G."/>
            <person name="Bluhm B."/>
            <person name="Cannon C."/>
            <person name="Castanera R."/>
            <person name="Culley D."/>
            <person name="Daum C."/>
            <person name="Ezra D."/>
            <person name="Gonzalez J."/>
            <person name="Henrissat B."/>
            <person name="Kuo A."/>
            <person name="Liang C."/>
            <person name="Lipzen A."/>
            <person name="Lutzoni F."/>
            <person name="Magnuson J."/>
            <person name="Mondo S."/>
            <person name="Nolan M."/>
            <person name="Ohm R."/>
            <person name="Pangilinan J."/>
            <person name="Park H.-J."/>
            <person name="Ramirez L."/>
            <person name="Alfaro M."/>
            <person name="Sun H."/>
            <person name="Tritt A."/>
            <person name="Yoshinaga Y."/>
            <person name="Zwiers L.-H."/>
            <person name="Turgeon B."/>
            <person name="Goodwin S."/>
            <person name="Spatafora J."/>
            <person name="Crous P."/>
            <person name="Grigoriev I."/>
        </authorList>
    </citation>
    <scope>NUCLEOTIDE SEQUENCE</scope>
    <source>
        <strain evidence="3">CBS 113979</strain>
    </source>
</reference>
<dbReference type="Pfam" id="PF02171">
    <property type="entry name" value="Piwi"/>
    <property type="match status" value="1"/>
</dbReference>
<dbReference type="AlphaFoldDB" id="A0A6G1GQH8"/>
<dbReference type="SMART" id="SM00950">
    <property type="entry name" value="Piwi"/>
    <property type="match status" value="1"/>
</dbReference>
<dbReference type="InterPro" id="IPR036085">
    <property type="entry name" value="PAZ_dom_sf"/>
</dbReference>
<evidence type="ECO:0000259" key="2">
    <source>
        <dbReference type="PROSITE" id="PS50822"/>
    </source>
</evidence>
<dbReference type="InterPro" id="IPR012337">
    <property type="entry name" value="RNaseH-like_sf"/>
</dbReference>